<dbReference type="EMBL" id="KZ819310">
    <property type="protein sequence ID" value="PWN94651.1"/>
    <property type="molecule type" value="Genomic_DNA"/>
</dbReference>
<evidence type="ECO:0000313" key="3">
    <source>
        <dbReference type="Proteomes" id="UP000245946"/>
    </source>
</evidence>
<accession>A0A316YZL4</accession>
<dbReference type="GeneID" id="37271144"/>
<evidence type="ECO:0000256" key="1">
    <source>
        <dbReference type="SAM" id="MobiDB-lite"/>
    </source>
</evidence>
<dbReference type="Proteomes" id="UP000245946">
    <property type="component" value="Unassembled WGS sequence"/>
</dbReference>
<dbReference type="AlphaFoldDB" id="A0A316YZL4"/>
<organism evidence="2 3">
    <name type="scientific">Tilletiopsis washingtonensis</name>
    <dbReference type="NCBI Taxonomy" id="58919"/>
    <lineage>
        <taxon>Eukaryota</taxon>
        <taxon>Fungi</taxon>
        <taxon>Dikarya</taxon>
        <taxon>Basidiomycota</taxon>
        <taxon>Ustilaginomycotina</taxon>
        <taxon>Exobasidiomycetes</taxon>
        <taxon>Entylomatales</taxon>
        <taxon>Entylomatales incertae sedis</taxon>
        <taxon>Tilletiopsis</taxon>
    </lineage>
</organism>
<feature type="region of interest" description="Disordered" evidence="1">
    <location>
        <begin position="30"/>
        <end position="70"/>
    </location>
</feature>
<evidence type="ECO:0000313" key="2">
    <source>
        <dbReference type="EMBL" id="PWN94651.1"/>
    </source>
</evidence>
<keyword evidence="3" id="KW-1185">Reference proteome</keyword>
<reference evidence="2 3" key="1">
    <citation type="journal article" date="2018" name="Mol. Biol. Evol.">
        <title>Broad Genomic Sampling Reveals a Smut Pathogenic Ancestry of the Fungal Clade Ustilaginomycotina.</title>
        <authorList>
            <person name="Kijpornyongpan T."/>
            <person name="Mondo S.J."/>
            <person name="Barry K."/>
            <person name="Sandor L."/>
            <person name="Lee J."/>
            <person name="Lipzen A."/>
            <person name="Pangilinan J."/>
            <person name="LaButti K."/>
            <person name="Hainaut M."/>
            <person name="Henrissat B."/>
            <person name="Grigoriev I.V."/>
            <person name="Spatafora J.W."/>
            <person name="Aime M.C."/>
        </authorList>
    </citation>
    <scope>NUCLEOTIDE SEQUENCE [LARGE SCALE GENOMIC DNA]</scope>
    <source>
        <strain evidence="2 3">MCA 4186</strain>
    </source>
</reference>
<gene>
    <name evidence="2" type="ORF">FA09DRAFT_332773</name>
</gene>
<name>A0A316YZL4_9BASI</name>
<feature type="compositionally biased region" description="Basic residues" evidence="1">
    <location>
        <begin position="36"/>
        <end position="47"/>
    </location>
</feature>
<dbReference type="RefSeq" id="XP_025594930.1">
    <property type="nucleotide sequence ID" value="XM_025743600.1"/>
</dbReference>
<sequence>MNAFALLPCHAARRAASVVVWRSDGSAVHPLMPHPTKPRAARCKRPALARDSGVHPEPAAWRRRHAGAERGQASLKLNAEARKARDASLLPQGTEAAHLCSMRRTSGGL</sequence>
<protein>
    <submittedName>
        <fullName evidence="2">Uncharacterized protein</fullName>
    </submittedName>
</protein>
<proteinExistence type="predicted"/>